<dbReference type="InterPro" id="IPR024618">
    <property type="entry name" value="DUF3857"/>
</dbReference>
<evidence type="ECO:0000256" key="1">
    <source>
        <dbReference type="SAM" id="SignalP"/>
    </source>
</evidence>
<feature type="signal peptide" evidence="1">
    <location>
        <begin position="1"/>
        <end position="25"/>
    </location>
</feature>
<dbReference type="SUPFAM" id="SSF54001">
    <property type="entry name" value="Cysteine proteinases"/>
    <property type="match status" value="1"/>
</dbReference>
<dbReference type="Gene3D" id="3.10.620.30">
    <property type="match status" value="1"/>
</dbReference>
<evidence type="ECO:0000259" key="2">
    <source>
        <dbReference type="Pfam" id="PF01841"/>
    </source>
</evidence>
<feature type="domain" description="Transglutaminase-like" evidence="2">
    <location>
        <begin position="279"/>
        <end position="355"/>
    </location>
</feature>
<gene>
    <name evidence="4" type="ORF">J7I42_18820</name>
</gene>
<evidence type="ECO:0000313" key="5">
    <source>
        <dbReference type="Proteomes" id="UP000677244"/>
    </source>
</evidence>
<keyword evidence="5" id="KW-1185">Reference proteome</keyword>
<accession>A0ABS3YYW6</accession>
<organism evidence="4 5">
    <name type="scientific">Niastella soli</name>
    <dbReference type="NCBI Taxonomy" id="2821487"/>
    <lineage>
        <taxon>Bacteria</taxon>
        <taxon>Pseudomonadati</taxon>
        <taxon>Bacteroidota</taxon>
        <taxon>Chitinophagia</taxon>
        <taxon>Chitinophagales</taxon>
        <taxon>Chitinophagaceae</taxon>
        <taxon>Niastella</taxon>
    </lineage>
</organism>
<dbReference type="Proteomes" id="UP000677244">
    <property type="component" value="Unassembled WGS sequence"/>
</dbReference>
<comment type="caution">
    <text evidence="4">The sequence shown here is derived from an EMBL/GenBank/DDBJ whole genome shotgun (WGS) entry which is preliminary data.</text>
</comment>
<evidence type="ECO:0000259" key="3">
    <source>
        <dbReference type="Pfam" id="PF12969"/>
    </source>
</evidence>
<feature type="chain" id="PRO_5046071306" evidence="1">
    <location>
        <begin position="26"/>
        <end position="642"/>
    </location>
</feature>
<feature type="domain" description="DUF3857" evidence="3">
    <location>
        <begin position="71"/>
        <end position="217"/>
    </location>
</feature>
<dbReference type="Gene3D" id="2.60.40.3140">
    <property type="match status" value="1"/>
</dbReference>
<dbReference type="InterPro" id="IPR038765">
    <property type="entry name" value="Papain-like_cys_pep_sf"/>
</dbReference>
<keyword evidence="1" id="KW-0732">Signal</keyword>
<protein>
    <submittedName>
        <fullName evidence="4">DUF3857 domain-containing protein</fullName>
    </submittedName>
</protein>
<dbReference type="EMBL" id="JAGHKO010000004">
    <property type="protein sequence ID" value="MBO9202346.1"/>
    <property type="molecule type" value="Genomic_DNA"/>
</dbReference>
<proteinExistence type="predicted"/>
<evidence type="ECO:0000313" key="4">
    <source>
        <dbReference type="EMBL" id="MBO9202346.1"/>
    </source>
</evidence>
<reference evidence="4 5" key="1">
    <citation type="submission" date="2021-03" db="EMBL/GenBank/DDBJ databases">
        <title>Assistant Professor.</title>
        <authorList>
            <person name="Huq M.A."/>
        </authorList>
    </citation>
    <scope>NUCLEOTIDE SEQUENCE [LARGE SCALE GENOMIC DNA]</scope>
    <source>
        <strain evidence="4 5">MAH-29</strain>
    </source>
</reference>
<dbReference type="Pfam" id="PF01841">
    <property type="entry name" value="Transglut_core"/>
    <property type="match status" value="1"/>
</dbReference>
<dbReference type="Pfam" id="PF12969">
    <property type="entry name" value="DUF3857"/>
    <property type="match status" value="1"/>
</dbReference>
<name>A0ABS3YYW6_9BACT</name>
<dbReference type="Gene3D" id="2.60.120.1130">
    <property type="match status" value="1"/>
</dbReference>
<dbReference type="InterPro" id="IPR002931">
    <property type="entry name" value="Transglutaminase-like"/>
</dbReference>
<dbReference type="RefSeq" id="WP_209140392.1">
    <property type="nucleotide sequence ID" value="NZ_JAGHKO010000004.1"/>
</dbReference>
<sequence length="642" mass="73376">MRSEKKVKQILLSTALGVLCTTAFAQNMEDLKRRFPGDEAVMLHSSAQYKIRIKDGEPYVESKESQQLMYLSANAAAYLGRYGFGHSSFHQVKEYEAFTQTADNKKIKVTNFKTSSSKSDGVFYDDMQETMFDFPAIGQGATGNLNLQIIHKNPYLLSPHYFGRSIPVVDDELKISFPKDVTVKYVLKGQDTDKIKFTQDSRGGETIYTFQVKDQPAEKGYADAPGAAYYTPHVVFYIEKYKNGNGDEVTYLSDTNDLYKLNSSFLKDINKEAGPELKRLVDSLTIGITDNEQKARRIYSWVQGNIKYVAFEDGMEGFVPRDANFVCSRRFGDCKDMSSILTMMLNTAGVPAYYTWIGTRSLPYTYRETPLPIVDNHMICAIQLKKGEFIFLDGTDPTCVFGIPSSHIQDKEALVAMGPDKYNIAKVPSPAKETNQLVDSCFMQLTDKGLTGRINMQMSGYYSMSMHGVLLYVKGKDRDDYMRSRFARGSNKFQLTSYETGDLSDKNKVTLTGKFELQDYARKIGDEWYLNINLLKLYEHQEIDYPRRKMPVEYDYRFIKKYVTVLTIPEGYAVSSLPQSKTFKNDVWGFSLNYEQKGNTIILTQEFYNDHLLLTADHFKAWNEVLEHLFPLYKESISLSKK</sequence>